<keyword evidence="2" id="KW-1185">Reference proteome</keyword>
<organism evidence="1 2">
    <name type="scientific">Corynebacterium felinum</name>
    <dbReference type="NCBI Taxonomy" id="131318"/>
    <lineage>
        <taxon>Bacteria</taxon>
        <taxon>Bacillati</taxon>
        <taxon>Actinomycetota</taxon>
        <taxon>Actinomycetes</taxon>
        <taxon>Mycobacteriales</taxon>
        <taxon>Corynebacteriaceae</taxon>
        <taxon>Corynebacterium</taxon>
    </lineage>
</organism>
<gene>
    <name evidence="1" type="ORF">J2S37_000706</name>
</gene>
<proteinExistence type="predicted"/>
<comment type="caution">
    <text evidence="1">The sequence shown here is derived from an EMBL/GenBank/DDBJ whole genome shotgun (WGS) entry which is preliminary data.</text>
</comment>
<accession>A0ABU2B6D7</accession>
<dbReference type="Pfam" id="PF17249">
    <property type="entry name" value="DUF5318"/>
    <property type="match status" value="1"/>
</dbReference>
<dbReference type="Proteomes" id="UP001183619">
    <property type="component" value="Unassembled WGS sequence"/>
</dbReference>
<dbReference type="InterPro" id="IPR035169">
    <property type="entry name" value="DUF5318"/>
</dbReference>
<sequence>MVDFHGHVTHKLARARVLAAWRSGHIDKENICDAEFLLVAAAKYHGTPVNTPCPICEHNSLREVFWVYGDELGRMSGSARSLEEIERFVQNGLEFTVHNVEVCPNCKWNHLIAAAIAAPTGTTDGAK</sequence>
<dbReference type="RefSeq" id="WP_277104268.1">
    <property type="nucleotide sequence ID" value="NZ_BAAAJS010000030.1"/>
</dbReference>
<protein>
    <recommendedName>
        <fullName evidence="3">DUF5318 domain-containing protein</fullName>
    </recommendedName>
</protein>
<evidence type="ECO:0008006" key="3">
    <source>
        <dbReference type="Google" id="ProtNLM"/>
    </source>
</evidence>
<evidence type="ECO:0000313" key="1">
    <source>
        <dbReference type="EMBL" id="MDR7354168.1"/>
    </source>
</evidence>
<name>A0ABU2B6D7_9CORY</name>
<reference evidence="1 2" key="1">
    <citation type="submission" date="2023-07" db="EMBL/GenBank/DDBJ databases">
        <title>Sequencing the genomes of 1000 actinobacteria strains.</title>
        <authorList>
            <person name="Klenk H.-P."/>
        </authorList>
    </citation>
    <scope>NUCLEOTIDE SEQUENCE [LARGE SCALE GENOMIC DNA]</scope>
    <source>
        <strain evidence="1 2">DSM 44508</strain>
    </source>
</reference>
<evidence type="ECO:0000313" key="2">
    <source>
        <dbReference type="Proteomes" id="UP001183619"/>
    </source>
</evidence>
<dbReference type="EMBL" id="JAVDYF010000001">
    <property type="protein sequence ID" value="MDR7354168.1"/>
    <property type="molecule type" value="Genomic_DNA"/>
</dbReference>